<evidence type="ECO:0000256" key="2">
    <source>
        <dbReference type="ARBA" id="ARBA00009986"/>
    </source>
</evidence>
<keyword evidence="4" id="KW-0560">Oxidoreductase</keyword>
<dbReference type="CDD" id="cd07123">
    <property type="entry name" value="ALDH_F4-17_P5CDH"/>
    <property type="match status" value="1"/>
</dbReference>
<keyword evidence="5" id="KW-0520">NAD</keyword>
<dbReference type="Gene3D" id="3.40.309.10">
    <property type="entry name" value="Aldehyde Dehydrogenase, Chain A, domain 2"/>
    <property type="match status" value="1"/>
</dbReference>
<dbReference type="EC" id="1.2.1.88" evidence="3"/>
<dbReference type="FunFam" id="3.40.309.10:FF:000005">
    <property type="entry name" value="1-pyrroline-5-carboxylate dehydrogenase 1"/>
    <property type="match status" value="1"/>
</dbReference>
<dbReference type="UniPathway" id="UPA00261">
    <property type="reaction ID" value="UER00374"/>
</dbReference>
<name>J0PA69_9BACT</name>
<dbReference type="GO" id="GO:0003842">
    <property type="term" value="F:L-glutamate gamma-semialdehyde dehydrogenase activity"/>
    <property type="evidence" value="ECO:0007669"/>
    <property type="project" value="UniProtKB-EC"/>
</dbReference>
<dbReference type="InterPro" id="IPR016161">
    <property type="entry name" value="Ald_DH/histidinol_DH"/>
</dbReference>
<dbReference type="InterPro" id="IPR050485">
    <property type="entry name" value="Proline_metab_enzyme"/>
</dbReference>
<dbReference type="PANTHER" id="PTHR42862">
    <property type="entry name" value="DELTA-1-PYRROLINE-5-CARBOXYLATE DEHYDROGENASE 1, ISOFORM A-RELATED"/>
    <property type="match status" value="1"/>
</dbReference>
<dbReference type="Pfam" id="PF00171">
    <property type="entry name" value="Aldedh"/>
    <property type="match status" value="1"/>
</dbReference>
<dbReference type="Proteomes" id="UP000005113">
    <property type="component" value="Unassembled WGS sequence"/>
</dbReference>
<dbReference type="FunFam" id="3.40.605.10:FF:000006">
    <property type="entry name" value="1-pyrroline-5-carboxylate dehydrogenase"/>
    <property type="match status" value="1"/>
</dbReference>
<evidence type="ECO:0000256" key="5">
    <source>
        <dbReference type="ARBA" id="ARBA00023027"/>
    </source>
</evidence>
<dbReference type="AlphaFoldDB" id="J0PA69"/>
<comment type="pathway">
    <text evidence="1">Amino-acid degradation; L-proline degradation into L-glutamate; L-glutamate from L-proline: step 2/2.</text>
</comment>
<evidence type="ECO:0000256" key="3">
    <source>
        <dbReference type="ARBA" id="ARBA00012884"/>
    </source>
</evidence>
<protein>
    <recommendedName>
        <fullName evidence="7">L-glutamate gamma-semialdehyde dehydrogenase</fullName>
        <ecNumber evidence="3">1.2.1.88</ecNumber>
    </recommendedName>
    <alternativeName>
        <fullName evidence="7">L-glutamate gamma-semialdehyde dehydrogenase</fullName>
    </alternativeName>
</protein>
<comment type="similarity">
    <text evidence="2">Belongs to the aldehyde dehydrogenase family.</text>
</comment>
<evidence type="ECO:0000313" key="11">
    <source>
        <dbReference type="Proteomes" id="UP000005113"/>
    </source>
</evidence>
<dbReference type="SUPFAM" id="SSF53720">
    <property type="entry name" value="ALDH-like"/>
    <property type="match status" value="1"/>
</dbReference>
<dbReference type="GO" id="GO:0010133">
    <property type="term" value="P:L-proline catabolic process to L-glutamate"/>
    <property type="evidence" value="ECO:0007669"/>
    <property type="project" value="UniProtKB-UniPathway"/>
</dbReference>
<dbReference type="HOGENOM" id="CLU_005391_4_1_10"/>
<accession>J0PA69</accession>
<proteinExistence type="inferred from homology"/>
<evidence type="ECO:0000256" key="7">
    <source>
        <dbReference type="ARBA" id="ARBA00032259"/>
    </source>
</evidence>
<dbReference type="InterPro" id="IPR015590">
    <property type="entry name" value="Aldehyde_DH_dom"/>
</dbReference>
<dbReference type="PROSITE" id="PS00070">
    <property type="entry name" value="ALDEHYDE_DEHYDR_CYS"/>
    <property type="match status" value="1"/>
</dbReference>
<dbReference type="NCBIfam" id="TIGR01236">
    <property type="entry name" value="D1pyr5carbox1"/>
    <property type="match status" value="1"/>
</dbReference>
<dbReference type="InterPro" id="IPR016162">
    <property type="entry name" value="Ald_DH_N"/>
</dbReference>
<organism evidence="10 11">
    <name type="scientific">Saprospira grandis DSM 2844</name>
    <dbReference type="NCBI Taxonomy" id="694433"/>
    <lineage>
        <taxon>Bacteria</taxon>
        <taxon>Pseudomonadati</taxon>
        <taxon>Bacteroidota</taxon>
        <taxon>Saprospiria</taxon>
        <taxon>Saprospirales</taxon>
        <taxon>Saprospiraceae</taxon>
        <taxon>Saprospira</taxon>
    </lineage>
</organism>
<dbReference type="InterPro" id="IPR016160">
    <property type="entry name" value="Ald_DH_CS_CYS"/>
</dbReference>
<dbReference type="InterPro" id="IPR016163">
    <property type="entry name" value="Ald_DH_C"/>
</dbReference>
<dbReference type="EMBL" id="JH719942">
    <property type="protein sequence ID" value="EJF54497.1"/>
    <property type="molecule type" value="Genomic_DNA"/>
</dbReference>
<evidence type="ECO:0000256" key="6">
    <source>
        <dbReference type="ARBA" id="ARBA00023062"/>
    </source>
</evidence>
<comment type="catalytic activity">
    <reaction evidence="8">
        <text>L-glutamate 5-semialdehyde + NAD(+) + H2O = L-glutamate + NADH + 2 H(+)</text>
        <dbReference type="Rhea" id="RHEA:30235"/>
        <dbReference type="ChEBI" id="CHEBI:15377"/>
        <dbReference type="ChEBI" id="CHEBI:15378"/>
        <dbReference type="ChEBI" id="CHEBI:29985"/>
        <dbReference type="ChEBI" id="CHEBI:57540"/>
        <dbReference type="ChEBI" id="CHEBI:57945"/>
        <dbReference type="ChEBI" id="CHEBI:58066"/>
        <dbReference type="EC" id="1.2.1.88"/>
    </reaction>
</comment>
<dbReference type="GO" id="GO:0009898">
    <property type="term" value="C:cytoplasmic side of plasma membrane"/>
    <property type="evidence" value="ECO:0007669"/>
    <property type="project" value="TreeGrafter"/>
</dbReference>
<evidence type="ECO:0000256" key="8">
    <source>
        <dbReference type="ARBA" id="ARBA00048142"/>
    </source>
</evidence>
<evidence type="ECO:0000313" key="10">
    <source>
        <dbReference type="EMBL" id="EJF54497.1"/>
    </source>
</evidence>
<dbReference type="RefSeq" id="WP_002660231.1">
    <property type="nucleotide sequence ID" value="NZ_JH719942.1"/>
</dbReference>
<evidence type="ECO:0000256" key="1">
    <source>
        <dbReference type="ARBA" id="ARBA00004786"/>
    </source>
</evidence>
<keyword evidence="6" id="KW-0642">Proline metabolism</keyword>
<reference evidence="11" key="1">
    <citation type="journal article" date="2012" name="Stand. Genomic Sci.">
        <title>Permanent draft genome sequence of the gliding predator Saprospira grandis strain Sa g1 (= HR1).</title>
        <authorList>
            <person name="Mavromatis K."/>
            <person name="Chertkov O."/>
            <person name="Lapidus A."/>
            <person name="Nolan M."/>
            <person name="Lucas S."/>
            <person name="Tice H."/>
            <person name="Del Rio T.G."/>
            <person name="Cheng J.F."/>
            <person name="Han C."/>
            <person name="Tapia R."/>
            <person name="Bruce D."/>
            <person name="Goodwin L.A."/>
            <person name="Pitluck S."/>
            <person name="Huntemann M."/>
            <person name="Liolios K."/>
            <person name="Pagani I."/>
            <person name="Ivanova N."/>
            <person name="Mikhailova N."/>
            <person name="Pati A."/>
            <person name="Chen A."/>
            <person name="Palaniappan K."/>
            <person name="Land M."/>
            <person name="Brambilla E.M."/>
            <person name="Rohde M."/>
            <person name="Spring S."/>
            <person name="Goker M."/>
            <person name="Detter J.C."/>
            <person name="Bristow J."/>
            <person name="Eisen J.A."/>
            <person name="Markowitz V."/>
            <person name="Hugenholtz P."/>
            <person name="Kyrpides N.C."/>
            <person name="Klenk H.P."/>
            <person name="Woyke T."/>
        </authorList>
    </citation>
    <scope>NUCLEOTIDE SEQUENCE [LARGE SCALE GENOMIC DNA]</scope>
    <source>
        <strain evidence="11">DSM 2844</strain>
    </source>
</reference>
<gene>
    <name evidence="10" type="ORF">SapgrDRAFT_2843</name>
</gene>
<dbReference type="GO" id="GO:0004657">
    <property type="term" value="F:proline dehydrogenase activity"/>
    <property type="evidence" value="ECO:0007669"/>
    <property type="project" value="UniProtKB-ARBA"/>
</dbReference>
<feature type="domain" description="Aldehyde dehydrogenase" evidence="9">
    <location>
        <begin position="64"/>
        <end position="513"/>
    </location>
</feature>
<dbReference type="Gene3D" id="3.40.605.10">
    <property type="entry name" value="Aldehyde Dehydrogenase, Chain A, domain 1"/>
    <property type="match status" value="1"/>
</dbReference>
<evidence type="ECO:0000256" key="4">
    <source>
        <dbReference type="ARBA" id="ARBA00023002"/>
    </source>
</evidence>
<dbReference type="PANTHER" id="PTHR42862:SF1">
    <property type="entry name" value="DELTA-1-PYRROLINE-5-CARBOXYLATE DEHYDROGENASE 2, ISOFORM A-RELATED"/>
    <property type="match status" value="1"/>
</dbReference>
<sequence>MANAFFKIPTPKNEPVKAYRKGSPERASLKAELARMKGEELEIPMIIGGKEVRTGNLVSIHPPHELKHRLGHYHKGGAKEVNMAIDAALAARGSWENTPWQERAAVFLRAAELLAGPYRDRMNAATMLAQSKNVFQAEIDAACEMVDFFRFNAAYLEQVYSDQPNSAAGIWNRLEHRPLEGFVFAVTPFNFTSICANLCAAPAQMGNVVVWKPSDTQIYSAKVIMDLFVEAGLPAGVINMVFADGPVAGEVCFKHPELSGLHFTGSTKTFQYMWKTIGENIHNYRSYPRIVGETGGKDYILAYKDAKADQVATALLRGAFEYQGQKCSAASRAYIPQSLWPAVEEKLVADLKTVKMGTVEDFSNFVNAVIDERAYDKITAYIEQAKKDEGAEIIAGGNHSKEEGYFIEPTVIVVKDPHYVTMKEELFGPVMTIFVYEDEELDATIEALDTASPYALTGAIFATDRLIINELIEKLRHTAGNFYVNDKPTGAVVGQQPFGGGRASGTNDKAGSYLNLLRWVSPRTIKETFVSPTDYRYPFLEE</sequence>
<dbReference type="InterPro" id="IPR005931">
    <property type="entry name" value="P5CDH/ALDH4A1"/>
</dbReference>
<evidence type="ECO:0000259" key="9">
    <source>
        <dbReference type="Pfam" id="PF00171"/>
    </source>
</evidence>
<dbReference type="OrthoDB" id="629320at2"/>